<feature type="non-terminal residue" evidence="1">
    <location>
        <position position="1"/>
    </location>
</feature>
<comment type="caution">
    <text evidence="1">The sequence shown here is derived from an EMBL/GenBank/DDBJ whole genome shotgun (WGS) entry which is preliminary data.</text>
</comment>
<proteinExistence type="predicted"/>
<evidence type="ECO:0000313" key="2">
    <source>
        <dbReference type="Proteomes" id="UP000814140"/>
    </source>
</evidence>
<gene>
    <name evidence="1" type="ORF">BV25DRAFT_1785934</name>
</gene>
<name>A0ACB8SYX6_9AGAM</name>
<protein>
    <submittedName>
        <fullName evidence="1">Uncharacterized protein</fullName>
    </submittedName>
</protein>
<evidence type="ECO:0000313" key="1">
    <source>
        <dbReference type="EMBL" id="KAI0061051.1"/>
    </source>
</evidence>
<reference evidence="1" key="1">
    <citation type="submission" date="2021-03" db="EMBL/GenBank/DDBJ databases">
        <authorList>
            <consortium name="DOE Joint Genome Institute"/>
            <person name="Ahrendt S."/>
            <person name="Looney B.P."/>
            <person name="Miyauchi S."/>
            <person name="Morin E."/>
            <person name="Drula E."/>
            <person name="Courty P.E."/>
            <person name="Chicoki N."/>
            <person name="Fauchery L."/>
            <person name="Kohler A."/>
            <person name="Kuo A."/>
            <person name="Labutti K."/>
            <person name="Pangilinan J."/>
            <person name="Lipzen A."/>
            <person name="Riley R."/>
            <person name="Andreopoulos W."/>
            <person name="He G."/>
            <person name="Johnson J."/>
            <person name="Barry K.W."/>
            <person name="Grigoriev I.V."/>
            <person name="Nagy L."/>
            <person name="Hibbett D."/>
            <person name="Henrissat B."/>
            <person name="Matheny P.B."/>
            <person name="Labbe J."/>
            <person name="Martin F."/>
        </authorList>
    </citation>
    <scope>NUCLEOTIDE SEQUENCE</scope>
    <source>
        <strain evidence="1">HHB10654</strain>
    </source>
</reference>
<dbReference type="EMBL" id="MU277215">
    <property type="protein sequence ID" value="KAI0061051.1"/>
    <property type="molecule type" value="Genomic_DNA"/>
</dbReference>
<feature type="non-terminal residue" evidence="1">
    <location>
        <position position="87"/>
    </location>
</feature>
<keyword evidence="2" id="KW-1185">Reference proteome</keyword>
<sequence length="87" mass="9819">LKDELISARSAVCAIATRRNALVPVARLPPEILDRIFAFVAHQTLSVKNSNREDGRWINITHVCRSWRELAMSSHTLWTSISFAFGV</sequence>
<accession>A0ACB8SYX6</accession>
<reference evidence="1" key="2">
    <citation type="journal article" date="2022" name="New Phytol.">
        <title>Evolutionary transition to the ectomycorrhizal habit in the genomes of a hyperdiverse lineage of mushroom-forming fungi.</title>
        <authorList>
            <person name="Looney B."/>
            <person name="Miyauchi S."/>
            <person name="Morin E."/>
            <person name="Drula E."/>
            <person name="Courty P.E."/>
            <person name="Kohler A."/>
            <person name="Kuo A."/>
            <person name="LaButti K."/>
            <person name="Pangilinan J."/>
            <person name="Lipzen A."/>
            <person name="Riley R."/>
            <person name="Andreopoulos W."/>
            <person name="He G."/>
            <person name="Johnson J."/>
            <person name="Nolan M."/>
            <person name="Tritt A."/>
            <person name="Barry K.W."/>
            <person name="Grigoriev I.V."/>
            <person name="Nagy L.G."/>
            <person name="Hibbett D."/>
            <person name="Henrissat B."/>
            <person name="Matheny P.B."/>
            <person name="Labbe J."/>
            <person name="Martin F.M."/>
        </authorList>
    </citation>
    <scope>NUCLEOTIDE SEQUENCE</scope>
    <source>
        <strain evidence="1">HHB10654</strain>
    </source>
</reference>
<dbReference type="Proteomes" id="UP000814140">
    <property type="component" value="Unassembled WGS sequence"/>
</dbReference>
<organism evidence="1 2">
    <name type="scientific">Artomyces pyxidatus</name>
    <dbReference type="NCBI Taxonomy" id="48021"/>
    <lineage>
        <taxon>Eukaryota</taxon>
        <taxon>Fungi</taxon>
        <taxon>Dikarya</taxon>
        <taxon>Basidiomycota</taxon>
        <taxon>Agaricomycotina</taxon>
        <taxon>Agaricomycetes</taxon>
        <taxon>Russulales</taxon>
        <taxon>Auriscalpiaceae</taxon>
        <taxon>Artomyces</taxon>
    </lineage>
</organism>